<feature type="domain" description="Cleaved adhesin" evidence="3">
    <location>
        <begin position="20"/>
        <end position="164"/>
    </location>
</feature>
<dbReference type="AlphaFoldDB" id="A0A1K2IVS7"/>
<feature type="domain" description="Secretion system C-terminal sorting" evidence="4">
    <location>
        <begin position="188"/>
        <end position="250"/>
    </location>
</feature>
<dbReference type="OrthoDB" id="951108at2"/>
<dbReference type="Pfam" id="PF07675">
    <property type="entry name" value="Cleaved_Adhesin"/>
    <property type="match status" value="1"/>
</dbReference>
<evidence type="ECO:0000259" key="4">
    <source>
        <dbReference type="Pfam" id="PF18962"/>
    </source>
</evidence>
<feature type="signal peptide" evidence="2">
    <location>
        <begin position="1"/>
        <end position="19"/>
    </location>
</feature>
<protein>
    <submittedName>
        <fullName evidence="5">Por secretion system C-terminal sorting domain-containing protein</fullName>
    </submittedName>
</protein>
<dbReference type="Gene3D" id="2.60.120.200">
    <property type="match status" value="1"/>
</dbReference>
<organism evidence="5 6">
    <name type="scientific">Chryseobacterium limigenitum</name>
    <dbReference type="NCBI Taxonomy" id="1612149"/>
    <lineage>
        <taxon>Bacteria</taxon>
        <taxon>Pseudomonadati</taxon>
        <taxon>Bacteroidota</taxon>
        <taxon>Flavobacteriia</taxon>
        <taxon>Flavobacteriales</taxon>
        <taxon>Weeksellaceae</taxon>
        <taxon>Chryseobacterium group</taxon>
        <taxon>Chryseobacterium</taxon>
    </lineage>
</organism>
<dbReference type="NCBIfam" id="TIGR04183">
    <property type="entry name" value="Por_Secre_tail"/>
    <property type="match status" value="1"/>
</dbReference>
<evidence type="ECO:0000259" key="3">
    <source>
        <dbReference type="Pfam" id="PF07675"/>
    </source>
</evidence>
<feature type="chain" id="PRO_5009678681" evidence="2">
    <location>
        <begin position="20"/>
        <end position="257"/>
    </location>
</feature>
<proteinExistence type="predicted"/>
<evidence type="ECO:0000313" key="5">
    <source>
        <dbReference type="EMBL" id="SFZ96272.1"/>
    </source>
</evidence>
<dbReference type="NCBIfam" id="NF038128">
    <property type="entry name" value="choice_anch_J"/>
    <property type="match status" value="1"/>
</dbReference>
<evidence type="ECO:0000313" key="6">
    <source>
        <dbReference type="Proteomes" id="UP000182034"/>
    </source>
</evidence>
<dbReference type="InterPro" id="IPR011628">
    <property type="entry name" value="Cleaved_adhesin"/>
</dbReference>
<name>A0A1K2IVS7_9FLAO</name>
<reference evidence="6" key="1">
    <citation type="submission" date="2016-10" db="EMBL/GenBank/DDBJ databases">
        <authorList>
            <person name="Varghese N."/>
            <person name="Submissions S."/>
        </authorList>
    </citation>
    <scope>NUCLEOTIDE SEQUENCE [LARGE SCALE GENOMIC DNA]</scope>
    <source>
        <strain evidence="6">SUR2</strain>
    </source>
</reference>
<gene>
    <name evidence="5" type="ORF">SAMN05216324_11787</name>
</gene>
<evidence type="ECO:0000256" key="1">
    <source>
        <dbReference type="ARBA" id="ARBA00022729"/>
    </source>
</evidence>
<dbReference type="Proteomes" id="UP000182034">
    <property type="component" value="Unassembled WGS sequence"/>
</dbReference>
<accession>A0A1K2IVS7</accession>
<dbReference type="InterPro" id="IPR026444">
    <property type="entry name" value="Secre_tail"/>
</dbReference>
<dbReference type="Pfam" id="PF18962">
    <property type="entry name" value="Por_Secre_tail"/>
    <property type="match status" value="1"/>
</dbReference>
<keyword evidence="6" id="KW-1185">Reference proteome</keyword>
<dbReference type="EMBL" id="FPKW01000017">
    <property type="protein sequence ID" value="SFZ96272.1"/>
    <property type="molecule type" value="Genomic_DNA"/>
</dbReference>
<keyword evidence="1 2" id="KW-0732">Signal</keyword>
<evidence type="ECO:0000256" key="2">
    <source>
        <dbReference type="SAM" id="SignalP"/>
    </source>
</evidence>
<dbReference type="RefSeq" id="WP_072411957.1">
    <property type="nucleotide sequence ID" value="NZ_FPKW01000017.1"/>
</dbReference>
<sequence>MKKLLFLLLGLPVATFGQWTENFDAGTTLPAGWAVINNGGANGWEFGLPDSGVAQSGANVATITYDDVAHDDHLITKAINVQAGLSNRISFYIKSGLNSFPEDYEVLLSTTNQTAAAFTTVLQATQKAPSTWTKKTFNLSSYVGQTVYISIHATDTDQFQLYADTFVVDGIPTLGTSEIAGTKEITKVYPNPFADVLNISDVNNVKSVSVSDISGRLIKTIDKPSSEIHLGELKSGLYVVTLDMKDGSKQTVKAIKK</sequence>
<dbReference type="STRING" id="1612149.SAMN05216324_11787"/>